<dbReference type="RefSeq" id="YP_009162513.1">
    <property type="nucleotide sequence ID" value="NC_027707.1"/>
</dbReference>
<dbReference type="GeneID" id="25392308"/>
<dbReference type="EMBL" id="KT159937">
    <property type="protein sequence ID" value="AKR04265.1"/>
    <property type="molecule type" value="Genomic_DNA"/>
</dbReference>
<keyword evidence="3" id="KW-1185">Reference proteome</keyword>
<keyword evidence="1" id="KW-1133">Transmembrane helix</keyword>
<evidence type="ECO:0000256" key="1">
    <source>
        <dbReference type="SAM" id="Phobius"/>
    </source>
</evidence>
<dbReference type="OrthoDB" id="9778at10239"/>
<protein>
    <submittedName>
        <fullName evidence="2">Myristylated protein G9R</fullName>
    </submittedName>
</protein>
<organism evidence="2 3">
    <name type="scientific">Salmon gill poxvirus</name>
    <dbReference type="NCBI Taxonomy" id="1680908"/>
    <lineage>
        <taxon>Viruses</taxon>
        <taxon>Varidnaviria</taxon>
        <taxon>Bamfordvirae</taxon>
        <taxon>Nucleocytoviricota</taxon>
        <taxon>Pokkesviricetes</taxon>
        <taxon>Chitovirales</taxon>
        <taxon>Poxviridae</taxon>
        <taxon>Chordopoxvirinae</taxon>
        <taxon>Salmonpoxvirus</taxon>
        <taxon>Salmonpoxvirus gillpox</taxon>
        <taxon>Salmon gillpox virus</taxon>
    </lineage>
</organism>
<feature type="transmembrane region" description="Helical" evidence="1">
    <location>
        <begin position="294"/>
        <end position="312"/>
    </location>
</feature>
<dbReference type="Proteomes" id="UP000105007">
    <property type="component" value="Segment"/>
</dbReference>
<evidence type="ECO:0000313" key="2">
    <source>
        <dbReference type="EMBL" id="AKR04265.1"/>
    </source>
</evidence>
<proteinExistence type="predicted"/>
<evidence type="ECO:0000313" key="3">
    <source>
        <dbReference type="Proteomes" id="UP000105007"/>
    </source>
</evidence>
<name>A0A0H4Y181_9POXV</name>
<keyword evidence="1" id="KW-0472">Membrane</keyword>
<accession>A0A0H4Y181</accession>
<dbReference type="KEGG" id="vg:25392308"/>
<keyword evidence="1" id="KW-0812">Transmembrane</keyword>
<reference evidence="2 3" key="1">
    <citation type="journal article" date="2015" name="J. Virol.">
        <title>Salmon gill poxvirus, the deepest representative of the Chordopoxvirinae.</title>
        <authorList>
            <person name="Gjessing M.C."/>
            <person name="Yutin N."/>
            <person name="Tengs T."/>
            <person name="Senkevich T."/>
            <person name="Koonin E.V."/>
            <person name="Ronning H.P."/>
            <person name="Alarson M."/>
            <person name="Ylving S."/>
            <person name="Lie K.-I."/>
            <person name="Saure B."/>
            <person name="Tran L."/>
            <person name="Moss B."/>
            <person name="Dale O.B."/>
        </authorList>
    </citation>
    <scope>NUCLEOTIDE SEQUENCE [LARGE SCALE GENOMIC DNA]</scope>
    <source>
        <strain evidence="2">2012-04-F277-L3G</strain>
    </source>
</reference>
<gene>
    <name evidence="2" type="ORF">SGPV141</name>
</gene>
<sequence>MGLVFDFPLPQYHEYYGPEFTRKFNDVVLGLYSLNPGDHVSIGMSPPPISTPEFDVYKKSESFWEIRRKSYYGAPYYCCRINQPYYFMSNNIVSTQYLSNSTLYTCNPNINCHNERITMCVESPGSPSCRIAISQNISNPYELRKLWHVVTNDCKNKGSLCNFALEEIRQQVFKIRGDTSDIQLSVGNSDSMSLLYELEQVLGLIKTPTTYVNPCNDPVLASKTSMEITNAEWIGLRKCKMSTNEINVNIPTGQKVVPDITILTGNPDQSKPKFDTLADIKSKLNFLPDTRNKMIKYLMILTVFCLCFYFFTAQLPEVYRSKIERLFVRNPEFK</sequence>